<dbReference type="Gene3D" id="3.30.390.10">
    <property type="entry name" value="Enolase-like, N-terminal domain"/>
    <property type="match status" value="1"/>
</dbReference>
<gene>
    <name evidence="3" type="ORF">Salmuc_04270</name>
</gene>
<protein>
    <submittedName>
        <fullName evidence="3">Gluconate dehydratase</fullName>
        <ecNumber evidence="3">4.2.1.39</ecNumber>
    </submittedName>
</protein>
<dbReference type="RefSeq" id="WP_021120579.1">
    <property type="nucleotide sequence ID" value="NZ_KE557279.1"/>
</dbReference>
<dbReference type="InterPro" id="IPR034593">
    <property type="entry name" value="DgoD-like"/>
</dbReference>
<evidence type="ECO:0000313" key="3">
    <source>
        <dbReference type="EMBL" id="EPX78688.1"/>
    </source>
</evidence>
<dbReference type="InterPro" id="IPR029017">
    <property type="entry name" value="Enolase-like_N"/>
</dbReference>
<dbReference type="OrthoDB" id="9802699at2"/>
<dbReference type="SFLD" id="SFLDS00001">
    <property type="entry name" value="Enolase"/>
    <property type="match status" value="1"/>
</dbReference>
<reference evidence="4" key="1">
    <citation type="journal article" date="2014" name="Stand. Genomic Sci.">
        <title>Genome sequence of the exopolysaccharide-producing Salipiger mucosus type strain (DSM 16094(T)), a moderately halophilic member of the Roseobacter clade.</title>
        <authorList>
            <person name="Riedel T."/>
            <person name="Spring S."/>
            <person name="Fiebig A."/>
            <person name="Petersen J."/>
            <person name="Kyrpides N.C."/>
            <person name="Goker M."/>
            <person name="Klenk H.P."/>
        </authorList>
    </citation>
    <scope>NUCLEOTIDE SEQUENCE [LARGE SCALE GENOMIC DNA]</scope>
    <source>
        <strain evidence="4">DSM 16094</strain>
    </source>
</reference>
<dbReference type="InterPro" id="IPR013341">
    <property type="entry name" value="Mandelate_racemase_N_dom"/>
</dbReference>
<dbReference type="InterPro" id="IPR036849">
    <property type="entry name" value="Enolase-like_C_sf"/>
</dbReference>
<sequence length="401" mass="43540">MRITGIETLRIAERANLLWLLVHTDEGVTGLGETFYGARAVEAHVHETLAPLMIGQDPSRIEHLAQRAEGYLGWRSTGAETRGNSAFDIALHDLRGEGHGPSPSAQLLGGFTRDSIRTYNTCAGLDYMKEDAGQQTGNYGLGSGGPFDDLNGFLHHADELAESLLDEGITAMKIWPFDMAAEANEGQHISAAELKTALEPFEKIRRAVGDRIDIMVEFHSMWQLTPAKRIARALAPYGTYWHEDPIRMDSLELLRDYASASPAPVCASETLGGLGAFRDLMATGAAGIVMLDLSWCGGITAARKAATLAEAHKLPIAPHDCTGPVVLAASTHLSLAMPNALVQESVRAYLRSWYGDIVTQLPTVSDGRITVPPGPGLGMDLHPDLDRRFTTHRKITREEDL</sequence>
<dbReference type="Gene3D" id="3.20.20.120">
    <property type="entry name" value="Enolase-like C-terminal domain"/>
    <property type="match status" value="1"/>
</dbReference>
<keyword evidence="4" id="KW-1185">Reference proteome</keyword>
<dbReference type="SUPFAM" id="SSF51604">
    <property type="entry name" value="Enolase C-terminal domain-like"/>
    <property type="match status" value="1"/>
</dbReference>
<dbReference type="Pfam" id="PF13378">
    <property type="entry name" value="MR_MLE_C"/>
    <property type="match status" value="1"/>
</dbReference>
<dbReference type="InterPro" id="IPR013342">
    <property type="entry name" value="Mandelate_racemase_C"/>
</dbReference>
<proteinExistence type="predicted"/>
<dbReference type="GO" id="GO:0047929">
    <property type="term" value="F:gluconate dehydratase activity"/>
    <property type="evidence" value="ECO:0007669"/>
    <property type="project" value="UniProtKB-EC"/>
</dbReference>
<keyword evidence="1 3" id="KW-0456">Lyase</keyword>
<dbReference type="EC" id="4.2.1.39" evidence="3"/>
<dbReference type="PANTHER" id="PTHR48080:SF2">
    <property type="entry name" value="D-GALACTONATE DEHYDRATASE"/>
    <property type="match status" value="1"/>
</dbReference>
<comment type="caution">
    <text evidence="3">The sequence shown here is derived from an EMBL/GenBank/DDBJ whole genome shotgun (WGS) entry which is preliminary data.</text>
</comment>
<dbReference type="PANTHER" id="PTHR48080">
    <property type="entry name" value="D-GALACTONATE DEHYDRATASE-RELATED"/>
    <property type="match status" value="1"/>
</dbReference>
<evidence type="ECO:0000256" key="1">
    <source>
        <dbReference type="ARBA" id="ARBA00023239"/>
    </source>
</evidence>
<dbReference type="AlphaFoldDB" id="S9QGH6"/>
<dbReference type="Proteomes" id="UP000015347">
    <property type="component" value="Unassembled WGS sequence"/>
</dbReference>
<dbReference type="InterPro" id="IPR029065">
    <property type="entry name" value="Enolase_C-like"/>
</dbReference>
<evidence type="ECO:0000313" key="4">
    <source>
        <dbReference type="Proteomes" id="UP000015347"/>
    </source>
</evidence>
<dbReference type="CDD" id="cd03316">
    <property type="entry name" value="MR_like"/>
    <property type="match status" value="1"/>
</dbReference>
<dbReference type="Pfam" id="PF02746">
    <property type="entry name" value="MR_MLE_N"/>
    <property type="match status" value="1"/>
</dbReference>
<dbReference type="EMBL" id="APVH01000038">
    <property type="protein sequence ID" value="EPX78688.1"/>
    <property type="molecule type" value="Genomic_DNA"/>
</dbReference>
<dbReference type="SMART" id="SM00922">
    <property type="entry name" value="MR_MLE"/>
    <property type="match status" value="1"/>
</dbReference>
<accession>S9QGH6</accession>
<dbReference type="HOGENOM" id="CLU_030273_3_0_5"/>
<organism evidence="3 4">
    <name type="scientific">Salipiger mucosus DSM 16094</name>
    <dbReference type="NCBI Taxonomy" id="1123237"/>
    <lineage>
        <taxon>Bacteria</taxon>
        <taxon>Pseudomonadati</taxon>
        <taxon>Pseudomonadota</taxon>
        <taxon>Alphaproteobacteria</taxon>
        <taxon>Rhodobacterales</taxon>
        <taxon>Roseobacteraceae</taxon>
        <taxon>Salipiger</taxon>
    </lineage>
</organism>
<evidence type="ECO:0000259" key="2">
    <source>
        <dbReference type="SMART" id="SM00922"/>
    </source>
</evidence>
<dbReference type="SFLD" id="SFLDG00179">
    <property type="entry name" value="mandelate_racemase"/>
    <property type="match status" value="1"/>
</dbReference>
<feature type="domain" description="Mandelate racemase/muconate lactonizing enzyme C-terminal" evidence="2">
    <location>
        <begin position="157"/>
        <end position="264"/>
    </location>
</feature>
<name>S9QGH6_9RHOB</name>
<dbReference type="eggNOG" id="COG4948">
    <property type="taxonomic scope" value="Bacteria"/>
</dbReference>
<dbReference type="SUPFAM" id="SSF54826">
    <property type="entry name" value="Enolase N-terminal domain-like"/>
    <property type="match status" value="1"/>
</dbReference>
<dbReference type="STRING" id="1123237.Salmuc_04270"/>